<proteinExistence type="predicted"/>
<evidence type="ECO:0000313" key="1">
    <source>
        <dbReference type="EMBL" id="HJE90134.1"/>
    </source>
</evidence>
<dbReference type="RefSeq" id="WP_303911089.1">
    <property type="nucleotide sequence ID" value="NZ_DYXM01000072.1"/>
</dbReference>
<reference evidence="1" key="2">
    <citation type="submission" date="2021-09" db="EMBL/GenBank/DDBJ databases">
        <authorList>
            <person name="Gilroy R."/>
        </authorList>
    </citation>
    <scope>NUCLEOTIDE SEQUENCE</scope>
    <source>
        <strain evidence="1">ChiGjej1B1-18357</strain>
    </source>
</reference>
<evidence type="ECO:0000313" key="2">
    <source>
        <dbReference type="Proteomes" id="UP000776650"/>
    </source>
</evidence>
<organism evidence="1 2">
    <name type="scientific">Dietzia timorensis</name>
    <dbReference type="NCBI Taxonomy" id="499555"/>
    <lineage>
        <taxon>Bacteria</taxon>
        <taxon>Bacillati</taxon>
        <taxon>Actinomycetota</taxon>
        <taxon>Actinomycetes</taxon>
        <taxon>Mycobacteriales</taxon>
        <taxon>Dietziaceae</taxon>
        <taxon>Dietzia</taxon>
    </lineage>
</organism>
<comment type="caution">
    <text evidence="1">The sequence shown here is derived from an EMBL/GenBank/DDBJ whole genome shotgun (WGS) entry which is preliminary data.</text>
</comment>
<reference evidence="1" key="1">
    <citation type="journal article" date="2021" name="PeerJ">
        <title>Extensive microbial diversity within the chicken gut microbiome revealed by metagenomics and culture.</title>
        <authorList>
            <person name="Gilroy R."/>
            <person name="Ravi A."/>
            <person name="Getino M."/>
            <person name="Pursley I."/>
            <person name="Horton D.L."/>
            <person name="Alikhan N.F."/>
            <person name="Baker D."/>
            <person name="Gharbi K."/>
            <person name="Hall N."/>
            <person name="Watson M."/>
            <person name="Adriaenssens E.M."/>
            <person name="Foster-Nyarko E."/>
            <person name="Jarju S."/>
            <person name="Secka A."/>
            <person name="Antonio M."/>
            <person name="Oren A."/>
            <person name="Chaudhuri R.R."/>
            <person name="La Ragione R."/>
            <person name="Hildebrand F."/>
            <person name="Pallen M.J."/>
        </authorList>
    </citation>
    <scope>NUCLEOTIDE SEQUENCE</scope>
    <source>
        <strain evidence="1">ChiGjej1B1-18357</strain>
    </source>
</reference>
<dbReference type="EMBL" id="DYXM01000072">
    <property type="protein sequence ID" value="HJE90134.1"/>
    <property type="molecule type" value="Genomic_DNA"/>
</dbReference>
<accession>A0A921F4U8</accession>
<name>A0A921F4U8_9ACTN</name>
<dbReference type="AlphaFoldDB" id="A0A921F4U8"/>
<protein>
    <submittedName>
        <fullName evidence="1">Uncharacterized protein</fullName>
    </submittedName>
</protein>
<feature type="non-terminal residue" evidence="1">
    <location>
        <position position="132"/>
    </location>
</feature>
<dbReference type="Proteomes" id="UP000776650">
    <property type="component" value="Unassembled WGS sequence"/>
</dbReference>
<gene>
    <name evidence="1" type="ORF">K8V11_03890</name>
</gene>
<sequence length="132" mass="14276">MKPERTPAGTKTRTASGRAVAGSLAALLGAGALAVAAAGTAGANEIVSRAFPWSQEGTTSTVSMEDPWVFRGPTNYTVDTNPACWMYPDRHDLVADISILARDRYMPMMPNWDILFFPVNDTATIDWHNTTT</sequence>